<keyword evidence="3" id="KW-0808">Transferase</keyword>
<dbReference type="FunFam" id="1.10.510.10:FF:000021">
    <property type="entry name" value="Serine/threonine protein kinase"/>
    <property type="match status" value="1"/>
</dbReference>
<dbReference type="PROSITE" id="PS50011">
    <property type="entry name" value="PROTEIN_KINASE_DOM"/>
    <property type="match status" value="1"/>
</dbReference>
<dbReference type="GO" id="GO:0004674">
    <property type="term" value="F:protein serine/threonine kinase activity"/>
    <property type="evidence" value="ECO:0007669"/>
    <property type="project" value="UniProtKB-KW"/>
</dbReference>
<dbReference type="PANTHER" id="PTHR43289:SF6">
    <property type="entry name" value="SERINE_THREONINE-PROTEIN KINASE NEKL-3"/>
    <property type="match status" value="1"/>
</dbReference>
<comment type="caution">
    <text evidence="9">The sequence shown here is derived from an EMBL/GenBank/DDBJ whole genome shotgun (WGS) entry which is preliminary data.</text>
</comment>
<gene>
    <name evidence="9" type="ORF">MNODULE_08340</name>
</gene>
<dbReference type="Proteomes" id="UP000534783">
    <property type="component" value="Unassembled WGS sequence"/>
</dbReference>
<evidence type="ECO:0000256" key="4">
    <source>
        <dbReference type="ARBA" id="ARBA00022741"/>
    </source>
</evidence>
<keyword evidence="2" id="KW-0723">Serine/threonine-protein kinase</keyword>
<evidence type="ECO:0000313" key="9">
    <source>
        <dbReference type="EMBL" id="NKE70745.1"/>
    </source>
</evidence>
<dbReference type="InterPro" id="IPR011009">
    <property type="entry name" value="Kinase-like_dom_sf"/>
</dbReference>
<keyword evidence="5 9" id="KW-0418">Kinase</keyword>
<dbReference type="Pfam" id="PF00069">
    <property type="entry name" value="Pkinase"/>
    <property type="match status" value="1"/>
</dbReference>
<dbReference type="PROSITE" id="PS00107">
    <property type="entry name" value="PROTEIN_KINASE_ATP"/>
    <property type="match status" value="1"/>
</dbReference>
<dbReference type="AlphaFoldDB" id="A0A7X6DP32"/>
<dbReference type="SUPFAM" id="SSF56112">
    <property type="entry name" value="Protein kinase-like (PK-like)"/>
    <property type="match status" value="1"/>
</dbReference>
<feature type="binding site" evidence="7">
    <location>
        <position position="36"/>
    </location>
    <ligand>
        <name>ATP</name>
        <dbReference type="ChEBI" id="CHEBI:30616"/>
    </ligand>
</feature>
<evidence type="ECO:0000256" key="2">
    <source>
        <dbReference type="ARBA" id="ARBA00022527"/>
    </source>
</evidence>
<evidence type="ECO:0000259" key="8">
    <source>
        <dbReference type="PROSITE" id="PS50011"/>
    </source>
</evidence>
<keyword evidence="6 7" id="KW-0067">ATP-binding</keyword>
<dbReference type="Gene3D" id="3.30.200.20">
    <property type="entry name" value="Phosphorylase Kinase, domain 1"/>
    <property type="match status" value="1"/>
</dbReference>
<accession>A0A7X6DP32</accession>
<keyword evidence="10" id="KW-1185">Reference proteome</keyword>
<evidence type="ECO:0000256" key="1">
    <source>
        <dbReference type="ARBA" id="ARBA00012513"/>
    </source>
</evidence>
<evidence type="ECO:0000313" key="10">
    <source>
        <dbReference type="Proteomes" id="UP000534783"/>
    </source>
</evidence>
<dbReference type="SMART" id="SM00220">
    <property type="entry name" value="S_TKc"/>
    <property type="match status" value="1"/>
</dbReference>
<organism evidence="9 10">
    <name type="scientific">Candidatus Manganitrophus noduliformans</name>
    <dbReference type="NCBI Taxonomy" id="2606439"/>
    <lineage>
        <taxon>Bacteria</taxon>
        <taxon>Pseudomonadati</taxon>
        <taxon>Nitrospirota</taxon>
        <taxon>Nitrospiria</taxon>
        <taxon>Candidatus Troglogloeales</taxon>
        <taxon>Candidatus Manganitrophaceae</taxon>
        <taxon>Candidatus Manganitrophus</taxon>
    </lineage>
</organism>
<dbReference type="InterPro" id="IPR000719">
    <property type="entry name" value="Prot_kinase_dom"/>
</dbReference>
<dbReference type="GO" id="GO:0005524">
    <property type="term" value="F:ATP binding"/>
    <property type="evidence" value="ECO:0007669"/>
    <property type="project" value="UniProtKB-UniRule"/>
</dbReference>
<reference evidence="9 10" key="1">
    <citation type="journal article" date="2020" name="Nature">
        <title>Bacterial chemolithoautotrophy via manganese oxidation.</title>
        <authorList>
            <person name="Yu H."/>
            <person name="Leadbetter J.R."/>
        </authorList>
    </citation>
    <scope>NUCLEOTIDE SEQUENCE [LARGE SCALE GENOMIC DNA]</scope>
    <source>
        <strain evidence="9 10">Mn-1</strain>
    </source>
</reference>
<evidence type="ECO:0000256" key="7">
    <source>
        <dbReference type="PROSITE-ProRule" id="PRU10141"/>
    </source>
</evidence>
<dbReference type="PANTHER" id="PTHR43289">
    <property type="entry name" value="MITOGEN-ACTIVATED PROTEIN KINASE KINASE KINASE 20-RELATED"/>
    <property type="match status" value="1"/>
</dbReference>
<dbReference type="CDD" id="cd14014">
    <property type="entry name" value="STKc_PknB_like"/>
    <property type="match status" value="1"/>
</dbReference>
<dbReference type="Gene3D" id="1.10.510.10">
    <property type="entry name" value="Transferase(Phosphotransferase) domain 1"/>
    <property type="match status" value="1"/>
</dbReference>
<protein>
    <recommendedName>
        <fullName evidence="1">non-specific serine/threonine protein kinase</fullName>
        <ecNumber evidence="1">2.7.11.1</ecNumber>
    </recommendedName>
</protein>
<dbReference type="RefSeq" id="WP_168058980.1">
    <property type="nucleotide sequence ID" value="NZ_VTOW01000001.1"/>
</dbReference>
<dbReference type="InterPro" id="IPR017441">
    <property type="entry name" value="Protein_kinase_ATP_BS"/>
</dbReference>
<dbReference type="Pfam" id="PF08308">
    <property type="entry name" value="PEGA"/>
    <property type="match status" value="1"/>
</dbReference>
<proteinExistence type="predicted"/>
<evidence type="ECO:0000256" key="5">
    <source>
        <dbReference type="ARBA" id="ARBA00022777"/>
    </source>
</evidence>
<evidence type="ECO:0000256" key="3">
    <source>
        <dbReference type="ARBA" id="ARBA00022679"/>
    </source>
</evidence>
<dbReference type="EMBL" id="VTOW01000001">
    <property type="protein sequence ID" value="NKE70745.1"/>
    <property type="molecule type" value="Genomic_DNA"/>
</dbReference>
<name>A0A7X6DP32_9BACT</name>
<dbReference type="InterPro" id="IPR013229">
    <property type="entry name" value="PEGA"/>
</dbReference>
<sequence>MKSLGRYEILIEIGRGAMGIVYLGSDAKIHRQVALKCLRPELFEASEETRKRFQGEILALGRLVHPNIVTIFDTGEDTATGTSYIVMEYVEGTSLGQLLKKGTPLTVDQIVRIGIDICRALDFAHSKGVIHRDIKPGNILLTSEQQTVKVTDFGIARLDGGGHTQTDHLLGTPQYMSPEQCKGERVDGRSDLFSVGALLYELLTRQKPFPGDNVAAIMHQVLTKNPAPPASLSPDIPKPLSDIVMKAMEKEPGQRFSTGAEMADALAGLSTHREQAAEERPTMALSGSQEAPLPTPAGRGRYWVWAPIAVIGLLALIGWWRLAPNQAPADPTGAGANSLGNGAATRAVAAPQIGQVDLTTTPIGAEVLIDGEPKGLTPLMLDLPAGSHELVLRKEGYHPLEATITVVSGEKVPVDLKLAEEEKTP</sequence>
<keyword evidence="4 7" id="KW-0547">Nucleotide-binding</keyword>
<dbReference type="PROSITE" id="PS00108">
    <property type="entry name" value="PROTEIN_KINASE_ST"/>
    <property type="match status" value="1"/>
</dbReference>
<dbReference type="EC" id="2.7.11.1" evidence="1"/>
<evidence type="ECO:0000256" key="6">
    <source>
        <dbReference type="ARBA" id="ARBA00022840"/>
    </source>
</evidence>
<dbReference type="InterPro" id="IPR008271">
    <property type="entry name" value="Ser/Thr_kinase_AS"/>
</dbReference>
<feature type="domain" description="Protein kinase" evidence="8">
    <location>
        <begin position="7"/>
        <end position="267"/>
    </location>
</feature>